<dbReference type="AlphaFoldDB" id="A0A914RXX9"/>
<dbReference type="InterPro" id="IPR012341">
    <property type="entry name" value="6hp_glycosidase-like_sf"/>
</dbReference>
<dbReference type="Pfam" id="PF01532">
    <property type="entry name" value="Glyco_hydro_47"/>
    <property type="match status" value="1"/>
</dbReference>
<evidence type="ECO:0000256" key="4">
    <source>
        <dbReference type="ARBA" id="ARBA00023180"/>
    </source>
</evidence>
<dbReference type="GO" id="GO:1904380">
    <property type="term" value="P:endoplasmic reticulum mannose trimming"/>
    <property type="evidence" value="ECO:0007669"/>
    <property type="project" value="InterPro"/>
</dbReference>
<dbReference type="Gene3D" id="1.50.10.10">
    <property type="match status" value="1"/>
</dbReference>
<reference evidence="7" key="1">
    <citation type="submission" date="2022-11" db="UniProtKB">
        <authorList>
            <consortium name="WormBaseParasite"/>
        </authorList>
    </citation>
    <scope>IDENTIFICATION</scope>
</reference>
<comment type="similarity">
    <text evidence="2 5">Belongs to the glycosyl hydrolase 47 family.</text>
</comment>
<keyword evidence="6" id="KW-1185">Reference proteome</keyword>
<keyword evidence="5" id="KW-0326">Glycosidase</keyword>
<dbReference type="GO" id="GO:0044322">
    <property type="term" value="C:endoplasmic reticulum quality control compartment"/>
    <property type="evidence" value="ECO:0007669"/>
    <property type="project" value="GOC"/>
</dbReference>
<evidence type="ECO:0000313" key="6">
    <source>
        <dbReference type="Proteomes" id="UP000887564"/>
    </source>
</evidence>
<dbReference type="GO" id="GO:0016020">
    <property type="term" value="C:membrane"/>
    <property type="evidence" value="ECO:0007669"/>
    <property type="project" value="InterPro"/>
</dbReference>
<dbReference type="GO" id="GO:0005509">
    <property type="term" value="F:calcium ion binding"/>
    <property type="evidence" value="ECO:0007669"/>
    <property type="project" value="InterPro"/>
</dbReference>
<comment type="subcellular location">
    <subcellularLocation>
        <location evidence="1">Endoplasmic reticulum</location>
    </subcellularLocation>
</comment>
<dbReference type="WBParaSite" id="PEQ_0000972401-mRNA-1">
    <property type="protein sequence ID" value="PEQ_0000972401-mRNA-1"/>
    <property type="gene ID" value="PEQ_0000972401"/>
</dbReference>
<dbReference type="InterPro" id="IPR044674">
    <property type="entry name" value="EDEM1/2/3"/>
</dbReference>
<dbReference type="PRINTS" id="PR00747">
    <property type="entry name" value="GLYHDRLASE47"/>
</dbReference>
<keyword evidence="3" id="KW-0256">Endoplasmic reticulum</keyword>
<keyword evidence="4" id="KW-0325">Glycoprotein</keyword>
<dbReference type="InterPro" id="IPR001382">
    <property type="entry name" value="Glyco_hydro_47"/>
</dbReference>
<evidence type="ECO:0000256" key="3">
    <source>
        <dbReference type="ARBA" id="ARBA00022824"/>
    </source>
</evidence>
<evidence type="ECO:0000256" key="1">
    <source>
        <dbReference type="ARBA" id="ARBA00004240"/>
    </source>
</evidence>
<dbReference type="Proteomes" id="UP000887564">
    <property type="component" value="Unplaced"/>
</dbReference>
<evidence type="ECO:0000313" key="7">
    <source>
        <dbReference type="WBParaSite" id="PEQ_0000972401-mRNA-1"/>
    </source>
</evidence>
<name>A0A914RXX9_PAREQ</name>
<dbReference type="GO" id="GO:0005975">
    <property type="term" value="P:carbohydrate metabolic process"/>
    <property type="evidence" value="ECO:0007669"/>
    <property type="project" value="InterPro"/>
</dbReference>
<proteinExistence type="inferred from homology"/>
<protein>
    <recommendedName>
        <fullName evidence="5">alpha-1,2-Mannosidase</fullName>
        <ecNumber evidence="5">3.2.1.-</ecNumber>
    </recommendedName>
</protein>
<evidence type="ECO:0000256" key="5">
    <source>
        <dbReference type="RuleBase" id="RU361193"/>
    </source>
</evidence>
<sequence length="206" mass="24153">MQYLNCCSLEIFADAGIGAGIDSYYEYCLKAYILLGDDDYLHRFNKHYDAIMRYVNKGPVFIDVHMHKPSVAARSFMDALLAFWPGLQVLKGDLKSAIEFHETLYQVVKKHRFLPEAFTHDLQVHWAQHPLRPEFIESTYLLYRATKDAHYLHVAKNVMDSLNELVRVKCGFAGVRDIRSMSHEDRCPSLSFILIYRHYYVDFAWY</sequence>
<accession>A0A914RXX9</accession>
<keyword evidence="5" id="KW-0378">Hydrolase</keyword>
<dbReference type="SUPFAM" id="SSF48225">
    <property type="entry name" value="Seven-hairpin glycosidases"/>
    <property type="match status" value="1"/>
</dbReference>
<dbReference type="EC" id="3.2.1.-" evidence="5"/>
<dbReference type="InterPro" id="IPR036026">
    <property type="entry name" value="Seven-hairpin_glycosidases"/>
</dbReference>
<dbReference type="GO" id="GO:0004571">
    <property type="term" value="F:mannosyl-oligosaccharide 1,2-alpha-mannosidase activity"/>
    <property type="evidence" value="ECO:0007669"/>
    <property type="project" value="InterPro"/>
</dbReference>
<evidence type="ECO:0000256" key="2">
    <source>
        <dbReference type="ARBA" id="ARBA00007658"/>
    </source>
</evidence>
<dbReference type="PANTHER" id="PTHR45679">
    <property type="entry name" value="ER DEGRADATION-ENHANCING ALPHA-MANNOSIDASE-LIKE PROTEIN 2"/>
    <property type="match status" value="1"/>
</dbReference>
<organism evidence="6 7">
    <name type="scientific">Parascaris equorum</name>
    <name type="common">Equine roundworm</name>
    <dbReference type="NCBI Taxonomy" id="6256"/>
    <lineage>
        <taxon>Eukaryota</taxon>
        <taxon>Metazoa</taxon>
        <taxon>Ecdysozoa</taxon>
        <taxon>Nematoda</taxon>
        <taxon>Chromadorea</taxon>
        <taxon>Rhabditida</taxon>
        <taxon>Spirurina</taxon>
        <taxon>Ascaridomorpha</taxon>
        <taxon>Ascaridoidea</taxon>
        <taxon>Ascarididae</taxon>
        <taxon>Parascaris</taxon>
    </lineage>
</organism>
<dbReference type="PANTHER" id="PTHR45679:SF2">
    <property type="entry name" value="ER DEGRADATION-ENHANCING ALPHA-MANNOSIDASE-LIKE PROTEIN 3"/>
    <property type="match status" value="1"/>
</dbReference>